<proteinExistence type="predicted"/>
<keyword evidence="1" id="KW-0472">Membrane</keyword>
<evidence type="ECO:0000259" key="2">
    <source>
        <dbReference type="Pfam" id="PF07835"/>
    </source>
</evidence>
<feature type="domain" description="Cytochrome c oxidase subunit IV bacterial aa3 type" evidence="2">
    <location>
        <begin position="5"/>
        <end position="43"/>
    </location>
</feature>
<gene>
    <name evidence="3" type="ORF">FNB15_20840</name>
</gene>
<organism evidence="3 4">
    <name type="scientific">Ferrovibrio terrae</name>
    <dbReference type="NCBI Taxonomy" id="2594003"/>
    <lineage>
        <taxon>Bacteria</taxon>
        <taxon>Pseudomonadati</taxon>
        <taxon>Pseudomonadota</taxon>
        <taxon>Alphaproteobacteria</taxon>
        <taxon>Rhodospirillales</taxon>
        <taxon>Rhodospirillaceae</taxon>
        <taxon>Ferrovibrio</taxon>
    </lineage>
</organism>
<keyword evidence="4" id="KW-1185">Reference proteome</keyword>
<evidence type="ECO:0000256" key="1">
    <source>
        <dbReference type="SAM" id="Phobius"/>
    </source>
</evidence>
<dbReference type="OrthoDB" id="7691500at2"/>
<dbReference type="EMBL" id="CP041636">
    <property type="protein sequence ID" value="QDO99559.1"/>
    <property type="molecule type" value="Genomic_DNA"/>
</dbReference>
<dbReference type="Pfam" id="PF07835">
    <property type="entry name" value="COX4_pro_2"/>
    <property type="match status" value="1"/>
</dbReference>
<keyword evidence="1" id="KW-1133">Transmembrane helix</keyword>
<protein>
    <submittedName>
        <fullName evidence="3">Aa3-type cytochrome c oxidase subunit IV</fullName>
    </submittedName>
</protein>
<dbReference type="SUPFAM" id="SSF81469">
    <property type="entry name" value="Bacterial aa3 type cytochrome c oxidase subunit IV"/>
    <property type="match status" value="1"/>
</dbReference>
<name>A0A516H712_9PROT</name>
<feature type="transmembrane region" description="Helical" evidence="1">
    <location>
        <begin position="21"/>
        <end position="44"/>
    </location>
</feature>
<evidence type="ECO:0000313" key="4">
    <source>
        <dbReference type="Proteomes" id="UP000317496"/>
    </source>
</evidence>
<dbReference type="KEGG" id="fer:FNB15_20840"/>
<dbReference type="InterPro" id="IPR036596">
    <property type="entry name" value="Cyt-C_aa3_sf"/>
</dbReference>
<dbReference type="RefSeq" id="WP_144258555.1">
    <property type="nucleotide sequence ID" value="NZ_CP041636.1"/>
</dbReference>
<reference evidence="3 4" key="1">
    <citation type="submission" date="2019-07" db="EMBL/GenBank/DDBJ databases">
        <title>Genome sequencing for Ferrovibrio sp. K5.</title>
        <authorList>
            <person name="Park S.-J."/>
        </authorList>
    </citation>
    <scope>NUCLEOTIDE SEQUENCE [LARGE SCALE GENOMIC DNA]</scope>
    <source>
        <strain evidence="3 4">K5</strain>
    </source>
</reference>
<dbReference type="Gene3D" id="1.20.5.160">
    <property type="entry name" value="Bacterial aa3 type cytochrome c oxidase subunit IV"/>
    <property type="match status" value="1"/>
</dbReference>
<accession>A0A516H712</accession>
<keyword evidence="1" id="KW-0812">Transmembrane</keyword>
<dbReference type="InterPro" id="IPR012422">
    <property type="entry name" value="Cyt_c_oxidase_su4_bac-aa3"/>
</dbReference>
<evidence type="ECO:0000313" key="3">
    <source>
        <dbReference type="EMBL" id="QDO99559.1"/>
    </source>
</evidence>
<dbReference type="Proteomes" id="UP000317496">
    <property type="component" value="Chromosome"/>
</dbReference>
<sequence length="45" mass="5055">MAEEHKMGSMDISQHKAGWEGFMKMTTWGTVSVIVLLILMAIFVV</sequence>
<dbReference type="AlphaFoldDB" id="A0A516H712"/>